<dbReference type="InterPro" id="IPR016169">
    <property type="entry name" value="FAD-bd_PCMH_sub2"/>
</dbReference>
<evidence type="ECO:0000259" key="21">
    <source>
        <dbReference type="PROSITE" id="PS51387"/>
    </source>
</evidence>
<dbReference type="Gene3D" id="3.30.465.10">
    <property type="match status" value="1"/>
</dbReference>
<evidence type="ECO:0000313" key="22">
    <source>
        <dbReference type="EMBL" id="KPI40864.1"/>
    </source>
</evidence>
<feature type="domain" description="2Fe-2S ferredoxin-type" evidence="20">
    <location>
        <begin position="415"/>
        <end position="501"/>
    </location>
</feature>
<dbReference type="GO" id="GO:0005506">
    <property type="term" value="F:iron ion binding"/>
    <property type="evidence" value="ECO:0007669"/>
    <property type="project" value="InterPro"/>
</dbReference>
<comment type="cofactor">
    <cofactor evidence="17">
        <name>[2Fe-2S] cluster</name>
        <dbReference type="ChEBI" id="CHEBI:190135"/>
    </cofactor>
</comment>
<dbReference type="OrthoDB" id="8300278at2759"/>
<reference evidence="22 23" key="1">
    <citation type="submission" date="2015-06" db="EMBL/GenBank/DDBJ databases">
        <title>Draft genome of the ant-associated black yeast Phialophora attae CBS 131958.</title>
        <authorList>
            <person name="Moreno L.F."/>
            <person name="Stielow B.J."/>
            <person name="de Hoog S."/>
            <person name="Vicente V.A."/>
            <person name="Weiss V.A."/>
            <person name="de Vries M."/>
            <person name="Cruz L.M."/>
            <person name="Souza E.M."/>
        </authorList>
    </citation>
    <scope>NUCLEOTIDE SEQUENCE [LARGE SCALE GENOMIC DNA]</scope>
    <source>
        <strain evidence="22 23">CBS 131958</strain>
    </source>
</reference>
<dbReference type="GO" id="GO:0005777">
    <property type="term" value="C:peroxisome"/>
    <property type="evidence" value="ECO:0007669"/>
    <property type="project" value="UniProtKB-SubCell"/>
</dbReference>
<keyword evidence="12" id="KW-0560">Oxidoreductase</keyword>
<evidence type="ECO:0000256" key="16">
    <source>
        <dbReference type="ARBA" id="ARBA00023140"/>
    </source>
</evidence>
<dbReference type="PANTHER" id="PTHR45444">
    <property type="entry name" value="XANTHINE DEHYDROGENASE"/>
    <property type="match status" value="1"/>
</dbReference>
<evidence type="ECO:0000256" key="8">
    <source>
        <dbReference type="ARBA" id="ARBA00022630"/>
    </source>
</evidence>
<evidence type="ECO:0000256" key="19">
    <source>
        <dbReference type="ARBA" id="ARBA00049517"/>
    </source>
</evidence>
<evidence type="ECO:0000256" key="10">
    <source>
        <dbReference type="ARBA" id="ARBA00022723"/>
    </source>
</evidence>
<dbReference type="Pfam" id="PF02738">
    <property type="entry name" value="MoCoBD_1"/>
    <property type="match status" value="1"/>
</dbReference>
<evidence type="ECO:0000256" key="18">
    <source>
        <dbReference type="ARBA" id="ARBA00049017"/>
    </source>
</evidence>
<evidence type="ECO:0000256" key="11">
    <source>
        <dbReference type="ARBA" id="ARBA00022827"/>
    </source>
</evidence>
<dbReference type="Gene3D" id="1.10.150.120">
    <property type="entry name" value="[2Fe-2S]-binding domain"/>
    <property type="match status" value="1"/>
</dbReference>
<dbReference type="PROSITE" id="PS51085">
    <property type="entry name" value="2FE2S_FER_2"/>
    <property type="match status" value="1"/>
</dbReference>
<dbReference type="SUPFAM" id="SSF55447">
    <property type="entry name" value="CO dehydrogenase flavoprotein C-terminal domain-like"/>
    <property type="match status" value="1"/>
</dbReference>
<dbReference type="RefSeq" id="XP_018000827.1">
    <property type="nucleotide sequence ID" value="XM_018139517.1"/>
</dbReference>
<dbReference type="FunFam" id="3.30.365.10:FF:000003">
    <property type="entry name" value="Aldehyde oxidase 1"/>
    <property type="match status" value="1"/>
</dbReference>
<dbReference type="InterPro" id="IPR016166">
    <property type="entry name" value="FAD-bd_PCMH"/>
</dbReference>
<dbReference type="InterPro" id="IPR016167">
    <property type="entry name" value="FAD-bd_PCMH_sub1"/>
</dbReference>
<dbReference type="InterPro" id="IPR006058">
    <property type="entry name" value="2Fe2S_fd_BS"/>
</dbReference>
<dbReference type="SUPFAM" id="SSF47741">
    <property type="entry name" value="CO dehydrogenase ISP C-domain like"/>
    <property type="match status" value="1"/>
</dbReference>
<dbReference type="InterPro" id="IPR046867">
    <property type="entry name" value="AldOxase/xan_DH_MoCoBD2"/>
</dbReference>
<dbReference type="PRINTS" id="PR00359">
    <property type="entry name" value="BP450"/>
</dbReference>
<dbReference type="CDD" id="cd00207">
    <property type="entry name" value="fer2"/>
    <property type="match status" value="1"/>
</dbReference>
<keyword evidence="10" id="KW-0479">Metal-binding</keyword>
<evidence type="ECO:0000256" key="17">
    <source>
        <dbReference type="ARBA" id="ARBA00034078"/>
    </source>
</evidence>
<keyword evidence="8" id="KW-0285">Flavoprotein</keyword>
<dbReference type="GO" id="GO:0016705">
    <property type="term" value="F:oxidoreductase activity, acting on paired donors, with incorporation or reduction of molecular oxygen"/>
    <property type="evidence" value="ECO:0007669"/>
    <property type="project" value="InterPro"/>
</dbReference>
<dbReference type="FunFam" id="3.10.20.30:FF:000015">
    <property type="entry name" value="Aldehyde oxidase 1"/>
    <property type="match status" value="1"/>
</dbReference>
<dbReference type="SMART" id="SM01008">
    <property type="entry name" value="Ald_Xan_dh_C"/>
    <property type="match status" value="1"/>
</dbReference>
<comment type="catalytic activity">
    <reaction evidence="19">
        <text>hypoxanthine + NAD(+) + H2O = xanthine + NADH + H(+)</text>
        <dbReference type="Rhea" id="RHEA:24670"/>
        <dbReference type="ChEBI" id="CHEBI:15377"/>
        <dbReference type="ChEBI" id="CHEBI:15378"/>
        <dbReference type="ChEBI" id="CHEBI:17368"/>
        <dbReference type="ChEBI" id="CHEBI:17712"/>
        <dbReference type="ChEBI" id="CHEBI:57540"/>
        <dbReference type="ChEBI" id="CHEBI:57945"/>
        <dbReference type="EC" id="1.17.1.4"/>
    </reaction>
</comment>
<dbReference type="InterPro" id="IPR002888">
    <property type="entry name" value="2Fe-2S-bd"/>
</dbReference>
<keyword evidence="11" id="KW-0274">FAD</keyword>
<dbReference type="Gene3D" id="1.10.630.10">
    <property type="entry name" value="Cytochrome P450"/>
    <property type="match status" value="1"/>
</dbReference>
<dbReference type="InterPro" id="IPR036884">
    <property type="entry name" value="2Fe-2S-bd_dom_sf"/>
</dbReference>
<dbReference type="InterPro" id="IPR036010">
    <property type="entry name" value="2Fe-2S_ferredoxin-like_sf"/>
</dbReference>
<organism evidence="22 23">
    <name type="scientific">Cyphellophora attinorum</name>
    <dbReference type="NCBI Taxonomy" id="1664694"/>
    <lineage>
        <taxon>Eukaryota</taxon>
        <taxon>Fungi</taxon>
        <taxon>Dikarya</taxon>
        <taxon>Ascomycota</taxon>
        <taxon>Pezizomycotina</taxon>
        <taxon>Eurotiomycetes</taxon>
        <taxon>Chaetothyriomycetidae</taxon>
        <taxon>Chaetothyriales</taxon>
        <taxon>Cyphellophoraceae</taxon>
        <taxon>Cyphellophora</taxon>
    </lineage>
</organism>
<dbReference type="Pfam" id="PF00067">
    <property type="entry name" value="p450"/>
    <property type="match status" value="1"/>
</dbReference>
<protein>
    <recommendedName>
        <fullName evidence="6">xanthine dehydrogenase</fullName>
        <ecNumber evidence="6">1.17.1.4</ecNumber>
    </recommendedName>
</protein>
<dbReference type="InterPro" id="IPR000674">
    <property type="entry name" value="Ald_Oxase/Xan_DH_a/b"/>
</dbReference>
<dbReference type="Pfam" id="PF20256">
    <property type="entry name" value="MoCoBD_2"/>
    <property type="match status" value="1"/>
</dbReference>
<dbReference type="Gene3D" id="3.10.20.30">
    <property type="match status" value="1"/>
</dbReference>
<dbReference type="Pfam" id="PF03450">
    <property type="entry name" value="CO_deh_flav_C"/>
    <property type="match status" value="1"/>
</dbReference>
<dbReference type="PROSITE" id="PS00086">
    <property type="entry name" value="CYTOCHROME_P450"/>
    <property type="match status" value="1"/>
</dbReference>
<evidence type="ECO:0000256" key="15">
    <source>
        <dbReference type="ARBA" id="ARBA00023027"/>
    </source>
</evidence>
<dbReference type="InterPro" id="IPR014307">
    <property type="entry name" value="Xanthine_DH_ssu"/>
</dbReference>
<proteinExistence type="inferred from homology"/>
<evidence type="ECO:0000256" key="14">
    <source>
        <dbReference type="ARBA" id="ARBA00023014"/>
    </source>
</evidence>
<dbReference type="FunFam" id="3.30.365.10:FF:000004">
    <property type="entry name" value="Xanthine dehydrogenase oxidase"/>
    <property type="match status" value="1"/>
</dbReference>
<accession>A0A0N1H5B6</accession>
<dbReference type="InterPro" id="IPR016208">
    <property type="entry name" value="Ald_Oxase/xanthine_DH-like"/>
</dbReference>
<dbReference type="Gene3D" id="3.30.365.10">
    <property type="entry name" value="Aldehyde oxidase/xanthine dehydrogenase, molybdopterin binding domain"/>
    <property type="match status" value="4"/>
</dbReference>
<dbReference type="Pfam" id="PF00111">
    <property type="entry name" value="Fer2"/>
    <property type="match status" value="1"/>
</dbReference>
<dbReference type="Pfam" id="PF00941">
    <property type="entry name" value="FAD_binding_5"/>
    <property type="match status" value="1"/>
</dbReference>
<comment type="cofactor">
    <cofactor evidence="1">
        <name>Mo-molybdopterin</name>
        <dbReference type="ChEBI" id="CHEBI:71302"/>
    </cofactor>
</comment>
<dbReference type="SUPFAM" id="SSF56176">
    <property type="entry name" value="FAD-binding/transporter-associated domain-like"/>
    <property type="match status" value="1"/>
</dbReference>
<evidence type="ECO:0000256" key="7">
    <source>
        <dbReference type="ARBA" id="ARBA00022505"/>
    </source>
</evidence>
<dbReference type="GO" id="GO:0004854">
    <property type="term" value="F:xanthine dehydrogenase activity"/>
    <property type="evidence" value="ECO:0007669"/>
    <property type="project" value="UniProtKB-EC"/>
</dbReference>
<dbReference type="GO" id="GO:0020037">
    <property type="term" value="F:heme binding"/>
    <property type="evidence" value="ECO:0007669"/>
    <property type="project" value="InterPro"/>
</dbReference>
<keyword evidence="13" id="KW-0408">Iron</keyword>
<dbReference type="NCBIfam" id="TIGR02963">
    <property type="entry name" value="xanthine_xdhA"/>
    <property type="match status" value="1"/>
</dbReference>
<keyword evidence="14" id="KW-0411">Iron-sulfur</keyword>
<evidence type="ECO:0000256" key="12">
    <source>
        <dbReference type="ARBA" id="ARBA00023002"/>
    </source>
</evidence>
<dbReference type="InterPro" id="IPR036856">
    <property type="entry name" value="Ald_Oxase/Xan_DH_a/b_sf"/>
</dbReference>
<dbReference type="InterPro" id="IPR036683">
    <property type="entry name" value="CO_DH_flav_C_dom_sf"/>
</dbReference>
<dbReference type="EC" id="1.17.1.4" evidence="6"/>
<comment type="subcellular location">
    <subcellularLocation>
        <location evidence="3">Peroxisome</location>
    </subcellularLocation>
</comment>
<keyword evidence="23" id="KW-1185">Reference proteome</keyword>
<dbReference type="Gene3D" id="3.90.1170.50">
    <property type="entry name" value="Aldehyde oxidase/xanthine dehydrogenase, a/b hammerhead"/>
    <property type="match status" value="1"/>
</dbReference>
<evidence type="ECO:0000256" key="9">
    <source>
        <dbReference type="ARBA" id="ARBA00022714"/>
    </source>
</evidence>
<dbReference type="EMBL" id="LFJN01000011">
    <property type="protein sequence ID" value="KPI40864.1"/>
    <property type="molecule type" value="Genomic_DNA"/>
</dbReference>
<dbReference type="Gene3D" id="3.30.43.10">
    <property type="entry name" value="Uridine Diphospho-n-acetylenolpyruvylglucosamine Reductase, domain 2"/>
    <property type="match status" value="1"/>
</dbReference>
<evidence type="ECO:0000256" key="2">
    <source>
        <dbReference type="ARBA" id="ARBA00001974"/>
    </source>
</evidence>
<gene>
    <name evidence="22" type="ORF">AB675_10727</name>
</gene>
<evidence type="ECO:0000256" key="5">
    <source>
        <dbReference type="ARBA" id="ARBA00010617"/>
    </source>
</evidence>
<evidence type="ECO:0000256" key="1">
    <source>
        <dbReference type="ARBA" id="ARBA00001924"/>
    </source>
</evidence>
<dbReference type="SMART" id="SM01092">
    <property type="entry name" value="CO_deh_flav_C"/>
    <property type="match status" value="1"/>
</dbReference>
<dbReference type="InterPro" id="IPR005107">
    <property type="entry name" value="CO_DH_flav_C"/>
</dbReference>
<dbReference type="GO" id="GO:0051537">
    <property type="term" value="F:2 iron, 2 sulfur cluster binding"/>
    <property type="evidence" value="ECO:0007669"/>
    <property type="project" value="UniProtKB-KW"/>
</dbReference>
<dbReference type="SUPFAM" id="SSF54665">
    <property type="entry name" value="CO dehydrogenase molybdoprotein N-domain-like"/>
    <property type="match status" value="1"/>
</dbReference>
<keyword evidence="9" id="KW-0001">2Fe-2S</keyword>
<feature type="domain" description="FAD-binding PCMH-type" evidence="21">
    <location>
        <begin position="643"/>
        <end position="827"/>
    </location>
</feature>
<dbReference type="SUPFAM" id="SSF56003">
    <property type="entry name" value="Molybdenum cofactor-binding domain"/>
    <property type="match status" value="1"/>
</dbReference>
<dbReference type="InterPro" id="IPR008274">
    <property type="entry name" value="AldOxase/xan_DH_MoCoBD1"/>
</dbReference>
<dbReference type="VEuPathDB" id="FungiDB:AB675_10727"/>
<dbReference type="PANTHER" id="PTHR45444:SF3">
    <property type="entry name" value="XANTHINE DEHYDROGENASE"/>
    <property type="match status" value="1"/>
</dbReference>
<dbReference type="InterPro" id="IPR012675">
    <property type="entry name" value="Beta-grasp_dom_sf"/>
</dbReference>
<evidence type="ECO:0000256" key="6">
    <source>
        <dbReference type="ARBA" id="ARBA00013123"/>
    </source>
</evidence>
<dbReference type="InterPro" id="IPR036396">
    <property type="entry name" value="Cyt_P450_sf"/>
</dbReference>
<dbReference type="FunFam" id="3.30.465.10:FF:000004">
    <property type="entry name" value="Xanthine dehydrogenase/oxidase"/>
    <property type="match status" value="1"/>
</dbReference>
<dbReference type="InterPro" id="IPR037165">
    <property type="entry name" value="AldOxase/xan_DH_Mopterin-bd_sf"/>
</dbReference>
<comment type="similarity">
    <text evidence="5">Belongs to the cytochrome P450 family.</text>
</comment>
<dbReference type="PROSITE" id="PS00197">
    <property type="entry name" value="2FE2S_FER_1"/>
    <property type="match status" value="1"/>
</dbReference>
<name>A0A0N1H5B6_9EURO</name>
<dbReference type="InterPro" id="IPR002346">
    <property type="entry name" value="Mopterin_DH_FAD-bd"/>
</dbReference>
<comment type="similarity">
    <text evidence="4">Belongs to the xanthine dehydrogenase family.</text>
</comment>
<dbReference type="Pfam" id="PF01799">
    <property type="entry name" value="Fer2_2"/>
    <property type="match status" value="1"/>
</dbReference>
<dbReference type="Proteomes" id="UP000038010">
    <property type="component" value="Unassembled WGS sequence"/>
</dbReference>
<dbReference type="InterPro" id="IPR002397">
    <property type="entry name" value="Cyt_P450_B"/>
</dbReference>
<dbReference type="Pfam" id="PF01315">
    <property type="entry name" value="Ald_Xan_dh_C"/>
    <property type="match status" value="1"/>
</dbReference>
<dbReference type="STRING" id="1664694.A0A0N1H5B6"/>
<dbReference type="InterPro" id="IPR022407">
    <property type="entry name" value="OxRdtase_Mopterin_BS"/>
</dbReference>
<dbReference type="FunFam" id="3.30.43.10:FF:000001">
    <property type="entry name" value="Xanthine dehydrogenase/oxidase"/>
    <property type="match status" value="1"/>
</dbReference>
<keyword evidence="15" id="KW-0520">NAD</keyword>
<dbReference type="SUPFAM" id="SSF54292">
    <property type="entry name" value="2Fe-2S ferredoxin-like"/>
    <property type="match status" value="1"/>
</dbReference>
<dbReference type="Gene3D" id="3.30.390.50">
    <property type="entry name" value="CO dehydrogenase flavoprotein, C-terminal domain"/>
    <property type="match status" value="1"/>
</dbReference>
<keyword evidence="16" id="KW-0576">Peroxisome</keyword>
<dbReference type="InterPro" id="IPR036318">
    <property type="entry name" value="FAD-bd_PCMH-like_sf"/>
</dbReference>
<keyword evidence="7" id="KW-0500">Molybdenum</keyword>
<dbReference type="PROSITE" id="PS00559">
    <property type="entry name" value="MOLYBDOPTERIN_EUK"/>
    <property type="match status" value="1"/>
</dbReference>
<sequence length="1748" mass="193057">MATADVELAPGWNVNDSAAVLSNDPEKIYDEYNYLRQHCPVAKVDRHNGYWLLTRYDDIKATCSNSDTFISSVCAVIPSDPRGIRRPPLKYDGLEHLPYRTAIDRTLKASRLKRLEELIEAHAEREMKVMTDRGHGDLYAEFGAKFSALVEKEWLNLDDHDSGLLKETVFPFVQSWRTGDWDAVKRASDGFYEIARRVVAQRREHPLDPEEDPASSLFLEKDHEGKPFTDENIVACIRQVLIVAMVAPAILMASMACHLAFDKELQQQLRKDPSLIPAAVEEFVRLYTPYRGFSRTAVCPVKISGQDIQPKEPIAMTYAAANRDPQQFKDPDKFILNRENIQTHLGFGRGKHRCAGMVFGRAMLRVFIQTLFRQTKDFDMDGDVEFARMAPGIIDPVANGDHATSLASLTAGYDDTIRFYLNGTKVELDSIDPEITLLEYLRGIGLTGTKLGCAEGGCGACTVVVSQINPTTKKLYHASVNACLAPLVSVDGKHVITVEGIGSVKKPHPVQQRIAVSSGSQCGFCTPGIVMSMYALLRNSGSEPHEHEVEEAFDGNLCRCTGYRPILDAAQSFNKKCGKSIANGGSGCCMENGGSCGGATNGETNGATNEKKFEPPSFIHYDKETELIFPPSLRKHQFKPLALGNKRKKWYRPSTLQELLEIKHAVPQSKLIGGSTETQIEIKFKAMDYNNSVYVGDIAELRQYAFHDDHVEIGGNVALTDLENICDEAVQHYGEIKSQPFHAIKKAIKYFAGRQIRNVGTPAGNLATASPISDLNPVFVATKSTLVAKSMKKTTEIPMDQFFKGYRKTALPEDAVIAAMRIPIAAEKGEFIRTYKQSKRKDDDIAIVNACLRVALDDAEVVKSASLVYGGMAPTTVSATKAAEFLTGKKFSDLKTLEGVMSALEQDFNLPFGVPGGMATYRKSLALGFFYRYYHDVLTDLASSEKIDKEAIPELERDISFGKKDHDASIAYAGNVAGKGNPHVAALKQCTGEAQYTDDIPHQKNELIGRLVLSTKAHAKLLSVDPEPALSMPGVVGWVDRHDVVSPQANWWGAPVCDEVFFAEDEVFTAGQPIGMIVANTAQQAEAAARKVLVDYEELPAIFTIEEAIEKESYFQHYRYIKNGDVEKAFAECDHVFSGTTRMGGQEHFYLETQATVAIPKPEDGEMEIWSSTQNTTETQAYAAQATGVANNKIVCKVKRLGGGFGGKETRSCQVSTICAVAANKTKRPVRCMLNRDEDIMTSGQRHPFLSVWKVGVNKDGKIQALQADVFNNGGWSQDLSAAVLDRAMSHIDGVYNIPNVNVQGRICKTNTVSNSAFRGFGGPQGMFIAESYMTEVADHLKIPVERFREINMYKPGDSTHFNQKLEDFFVPHMWKQIMETTAYETRRKAVAEFNASHKWQKKGLAIIPTKFGISFTALFLNQAGALIHIYHDGSVLVAHGGIEMGQGLHTKICQIVAETLQVPLANVHISETATNTVPNTSSTAASASSDLNGYAAYNACAQLNERLKPYREKFGPEATMKQLAHAAYFDRVNLSAQGFYATPDIGYTWGPYPEDPSKENTGLMFFYFTQGVAASEVTIDTLTGDFTVNRTDILMDVGQSINPSIDYGQIEGAYLQGQGLFTTEESLWHRASGQIFTRGPGAYKIPGFRDIPQEFNVSLLKDVEWKNLRTIKRSRGVGEPPLFMGAAVFFAIRDALVAARKQWGEEEVLVLRSPATVERIRVSCADPILKRSEVVAREGEKSFFVSI</sequence>
<evidence type="ECO:0000256" key="3">
    <source>
        <dbReference type="ARBA" id="ARBA00004275"/>
    </source>
</evidence>
<comment type="catalytic activity">
    <reaction evidence="18">
        <text>xanthine + NAD(+) + H2O = urate + NADH + H(+)</text>
        <dbReference type="Rhea" id="RHEA:16669"/>
        <dbReference type="ChEBI" id="CHEBI:15377"/>
        <dbReference type="ChEBI" id="CHEBI:15378"/>
        <dbReference type="ChEBI" id="CHEBI:17712"/>
        <dbReference type="ChEBI" id="CHEBI:17775"/>
        <dbReference type="ChEBI" id="CHEBI:57540"/>
        <dbReference type="ChEBI" id="CHEBI:57945"/>
        <dbReference type="EC" id="1.17.1.4"/>
    </reaction>
</comment>
<dbReference type="GeneID" id="28731397"/>
<dbReference type="InterPro" id="IPR001128">
    <property type="entry name" value="Cyt_P450"/>
</dbReference>
<dbReference type="PROSITE" id="PS51387">
    <property type="entry name" value="FAD_PCMH"/>
    <property type="match status" value="1"/>
</dbReference>
<dbReference type="FunFam" id="3.90.1170.50:FF:000001">
    <property type="entry name" value="Aldehyde oxidase 1"/>
    <property type="match status" value="1"/>
</dbReference>
<dbReference type="InterPro" id="IPR017972">
    <property type="entry name" value="Cyt_P450_CS"/>
</dbReference>
<dbReference type="GO" id="GO:0043546">
    <property type="term" value="F:molybdopterin cofactor binding"/>
    <property type="evidence" value="ECO:0007669"/>
    <property type="project" value="InterPro"/>
</dbReference>
<evidence type="ECO:0000256" key="4">
    <source>
        <dbReference type="ARBA" id="ARBA00006849"/>
    </source>
</evidence>
<dbReference type="SUPFAM" id="SSF48264">
    <property type="entry name" value="Cytochrome P450"/>
    <property type="match status" value="1"/>
</dbReference>
<dbReference type="InterPro" id="IPR001041">
    <property type="entry name" value="2Fe-2S_ferredoxin-type"/>
</dbReference>
<comment type="cofactor">
    <cofactor evidence="2">
        <name>FAD</name>
        <dbReference type="ChEBI" id="CHEBI:57692"/>
    </cofactor>
</comment>
<comment type="caution">
    <text evidence="22">The sequence shown here is derived from an EMBL/GenBank/DDBJ whole genome shotgun (WGS) entry which is preliminary data.</text>
</comment>
<evidence type="ECO:0000259" key="20">
    <source>
        <dbReference type="PROSITE" id="PS51085"/>
    </source>
</evidence>
<evidence type="ECO:0000256" key="13">
    <source>
        <dbReference type="ARBA" id="ARBA00023004"/>
    </source>
</evidence>
<evidence type="ECO:0000313" key="23">
    <source>
        <dbReference type="Proteomes" id="UP000038010"/>
    </source>
</evidence>
<dbReference type="GO" id="GO:0004497">
    <property type="term" value="F:monooxygenase activity"/>
    <property type="evidence" value="ECO:0007669"/>
    <property type="project" value="InterPro"/>
</dbReference>
<dbReference type="GO" id="GO:0071949">
    <property type="term" value="F:FAD binding"/>
    <property type="evidence" value="ECO:0007669"/>
    <property type="project" value="InterPro"/>
</dbReference>
<dbReference type="FunFam" id="3.30.365.10:FF:000001">
    <property type="entry name" value="Xanthine dehydrogenase oxidase"/>
    <property type="match status" value="1"/>
</dbReference>